<dbReference type="SMART" id="SM00387">
    <property type="entry name" value="HATPase_c"/>
    <property type="match status" value="1"/>
</dbReference>
<dbReference type="Gene3D" id="1.10.287.130">
    <property type="match status" value="1"/>
</dbReference>
<dbReference type="SUPFAM" id="SSF47384">
    <property type="entry name" value="Homodimeric domain of signal transducing histidine kinase"/>
    <property type="match status" value="1"/>
</dbReference>
<dbReference type="InterPro" id="IPR013656">
    <property type="entry name" value="PAS_4"/>
</dbReference>
<dbReference type="InterPro" id="IPR003594">
    <property type="entry name" value="HATPase_dom"/>
</dbReference>
<dbReference type="EC" id="2.7.13.3" evidence="2"/>
<dbReference type="SMART" id="SM00388">
    <property type="entry name" value="HisKA"/>
    <property type="match status" value="1"/>
</dbReference>
<evidence type="ECO:0000259" key="5">
    <source>
        <dbReference type="PROSITE" id="PS50109"/>
    </source>
</evidence>
<dbReference type="PRINTS" id="PR00344">
    <property type="entry name" value="BCTRLSENSOR"/>
</dbReference>
<dbReference type="PANTHER" id="PTHR43065:SF42">
    <property type="entry name" value="TWO-COMPONENT SENSOR PPRA"/>
    <property type="match status" value="1"/>
</dbReference>
<evidence type="ECO:0000256" key="1">
    <source>
        <dbReference type="ARBA" id="ARBA00000085"/>
    </source>
</evidence>
<feature type="modified residue" description="4-aspartylphosphate" evidence="4">
    <location>
        <position position="568"/>
    </location>
</feature>
<dbReference type="PANTHER" id="PTHR43065">
    <property type="entry name" value="SENSOR HISTIDINE KINASE"/>
    <property type="match status" value="1"/>
</dbReference>
<dbReference type="InterPro" id="IPR004358">
    <property type="entry name" value="Sig_transdc_His_kin-like_C"/>
</dbReference>
<dbReference type="SUPFAM" id="SSF55874">
    <property type="entry name" value="ATPase domain of HSP90 chaperone/DNA topoisomerase II/histidine kinase"/>
    <property type="match status" value="1"/>
</dbReference>
<dbReference type="SUPFAM" id="SSF55785">
    <property type="entry name" value="PYP-like sensor domain (PAS domain)"/>
    <property type="match status" value="1"/>
</dbReference>
<gene>
    <name evidence="7" type="ORF">ACFFGY_05545</name>
</gene>
<dbReference type="EMBL" id="JBHLUN010000004">
    <property type="protein sequence ID" value="MFC0407703.1"/>
    <property type="molecule type" value="Genomic_DNA"/>
</dbReference>
<evidence type="ECO:0000259" key="6">
    <source>
        <dbReference type="PROSITE" id="PS50110"/>
    </source>
</evidence>
<dbReference type="Pfam" id="PF08448">
    <property type="entry name" value="PAS_4"/>
    <property type="match status" value="1"/>
</dbReference>
<dbReference type="InterPro" id="IPR035965">
    <property type="entry name" value="PAS-like_dom_sf"/>
</dbReference>
<dbReference type="SMART" id="SM00448">
    <property type="entry name" value="REC"/>
    <property type="match status" value="2"/>
</dbReference>
<name>A0ABV6JPP0_9PROT</name>
<dbReference type="PROSITE" id="PS50109">
    <property type="entry name" value="HIS_KIN"/>
    <property type="match status" value="1"/>
</dbReference>
<dbReference type="Proteomes" id="UP001589865">
    <property type="component" value="Unassembled WGS sequence"/>
</dbReference>
<keyword evidence="8" id="KW-1185">Reference proteome</keyword>
<feature type="domain" description="Histidine kinase" evidence="5">
    <location>
        <begin position="274"/>
        <end position="495"/>
    </location>
</feature>
<dbReference type="PROSITE" id="PS50110">
    <property type="entry name" value="RESPONSE_REGULATORY"/>
    <property type="match status" value="2"/>
</dbReference>
<dbReference type="SUPFAM" id="SSF52172">
    <property type="entry name" value="CheY-like"/>
    <property type="match status" value="2"/>
</dbReference>
<evidence type="ECO:0000256" key="4">
    <source>
        <dbReference type="PROSITE-ProRule" id="PRU00169"/>
    </source>
</evidence>
<dbReference type="Pfam" id="PF02518">
    <property type="entry name" value="HATPase_c"/>
    <property type="match status" value="1"/>
</dbReference>
<organism evidence="7 8">
    <name type="scientific">Roseomonas elaeocarpi</name>
    <dbReference type="NCBI Taxonomy" id="907779"/>
    <lineage>
        <taxon>Bacteria</taxon>
        <taxon>Pseudomonadati</taxon>
        <taxon>Pseudomonadota</taxon>
        <taxon>Alphaproteobacteria</taxon>
        <taxon>Acetobacterales</taxon>
        <taxon>Roseomonadaceae</taxon>
        <taxon>Roseomonas</taxon>
    </lineage>
</organism>
<dbReference type="InterPro" id="IPR036890">
    <property type="entry name" value="HATPase_C_sf"/>
</dbReference>
<dbReference type="InterPro" id="IPR005467">
    <property type="entry name" value="His_kinase_dom"/>
</dbReference>
<feature type="domain" description="Response regulatory" evidence="6">
    <location>
        <begin position="518"/>
        <end position="628"/>
    </location>
</feature>
<reference evidence="7 8" key="1">
    <citation type="submission" date="2024-09" db="EMBL/GenBank/DDBJ databases">
        <authorList>
            <person name="Sun Q."/>
            <person name="Mori K."/>
        </authorList>
    </citation>
    <scope>NUCLEOTIDE SEQUENCE [LARGE SCALE GENOMIC DNA]</scope>
    <source>
        <strain evidence="7 8">TBRC 5777</strain>
    </source>
</reference>
<accession>A0ABV6JPP0</accession>
<proteinExistence type="predicted"/>
<dbReference type="Gene3D" id="3.30.565.10">
    <property type="entry name" value="Histidine kinase-like ATPase, C-terminal domain"/>
    <property type="match status" value="1"/>
</dbReference>
<dbReference type="Pfam" id="PF00512">
    <property type="entry name" value="HisKA"/>
    <property type="match status" value="1"/>
</dbReference>
<dbReference type="InterPro" id="IPR003661">
    <property type="entry name" value="HisK_dim/P_dom"/>
</dbReference>
<protein>
    <recommendedName>
        <fullName evidence="2">histidine kinase</fullName>
        <ecNumber evidence="2">2.7.13.3</ecNumber>
    </recommendedName>
</protein>
<evidence type="ECO:0000256" key="2">
    <source>
        <dbReference type="ARBA" id="ARBA00012438"/>
    </source>
</evidence>
<dbReference type="Pfam" id="PF00072">
    <property type="entry name" value="Response_reg"/>
    <property type="match status" value="2"/>
</dbReference>
<dbReference type="Gene3D" id="3.30.450.20">
    <property type="entry name" value="PAS domain"/>
    <property type="match status" value="1"/>
</dbReference>
<dbReference type="RefSeq" id="WP_377043422.1">
    <property type="nucleotide sequence ID" value="NZ_JBHLUN010000004.1"/>
</dbReference>
<sequence>MSEGMTAGEERGTILLVDDEAEIVTALYDLFEDDYEVLSTTSPSEALSLLHRHPDVAVILSDQRMPGMNGDQMLAAARAHSRAEALLLTGYADLDAVVSALNKGRIAGYSPKPWDPVALRGMVSGAHERWRLARALEKERSLLHGLLDHSPDRISFKDAQGRFIRLNAAKAASLGSDPRSSLGKREEDLAGLDATTRRDADRAVFRDARPTEEVASEEGEGGARFLSIRRVPILQNGKVEFLATVEHDVTEQRELEGRVRQAEKMQALGTMAGGIAHDFNNLLTAVIGNLQLASRRLPEEDGRLRRQIHNATRAAERGATLTQRLLSFTRQRDLDMQDVDVNALIVGMEDLLLRSLGGLVSVTTRLAAEAGFARIDPGQLELALLNLCINARDAMPGGGRILVETRGLLVGEGEASDLSAGRYVVVTVQDEGQGMSPDVLGHAFEPFFTTKDVGKGTGLGLSMVYGFMRQAGGAVRMQSTEGVGTTVELFLPSSRASALSRKENEEQGAGDNPIGSLDILVVDDDAAVREVTVAFLRELGHRVVAVEDGSSALHQIGERPGLDLIIVDLAMPSMSGSELAEEVRRRWPGLPVLLMTGFAKLGGLPGSFVIMHKPFTQENLQNKILEVMSKG</sequence>
<dbReference type="Gene3D" id="3.40.50.2300">
    <property type="match status" value="2"/>
</dbReference>
<evidence type="ECO:0000313" key="7">
    <source>
        <dbReference type="EMBL" id="MFC0407703.1"/>
    </source>
</evidence>
<evidence type="ECO:0000313" key="8">
    <source>
        <dbReference type="Proteomes" id="UP001589865"/>
    </source>
</evidence>
<dbReference type="InterPro" id="IPR011006">
    <property type="entry name" value="CheY-like_superfamily"/>
</dbReference>
<feature type="modified residue" description="4-aspartylphosphate" evidence="4">
    <location>
        <position position="62"/>
    </location>
</feature>
<keyword evidence="3 4" id="KW-0597">Phosphoprotein</keyword>
<comment type="caution">
    <text evidence="7">The sequence shown here is derived from an EMBL/GenBank/DDBJ whole genome shotgun (WGS) entry which is preliminary data.</text>
</comment>
<feature type="domain" description="Response regulatory" evidence="6">
    <location>
        <begin position="13"/>
        <end position="127"/>
    </location>
</feature>
<evidence type="ECO:0000256" key="3">
    <source>
        <dbReference type="ARBA" id="ARBA00022553"/>
    </source>
</evidence>
<dbReference type="InterPro" id="IPR001789">
    <property type="entry name" value="Sig_transdc_resp-reg_receiver"/>
</dbReference>
<comment type="catalytic activity">
    <reaction evidence="1">
        <text>ATP + protein L-histidine = ADP + protein N-phospho-L-histidine.</text>
        <dbReference type="EC" id="2.7.13.3"/>
    </reaction>
</comment>
<dbReference type="CDD" id="cd00082">
    <property type="entry name" value="HisKA"/>
    <property type="match status" value="1"/>
</dbReference>
<dbReference type="InterPro" id="IPR036097">
    <property type="entry name" value="HisK_dim/P_sf"/>
</dbReference>